<sequence length="113" mass="12708">MGAIPRLTPAHAQRYRLRAAILKALAHPTRLYLADVLSKQEMCVCDLTDLVGLDISTVSKHLAVLRNAGLVADRRDGTQIFYRLVAPCVLRIFDCVEEAIREQIQQRMGVLHE</sequence>
<evidence type="ECO:0000313" key="5">
    <source>
        <dbReference type="EMBL" id="AXA36426.1"/>
    </source>
</evidence>
<dbReference type="GO" id="GO:0003677">
    <property type="term" value="F:DNA binding"/>
    <property type="evidence" value="ECO:0007669"/>
    <property type="project" value="UniProtKB-KW"/>
</dbReference>
<evidence type="ECO:0000256" key="1">
    <source>
        <dbReference type="ARBA" id="ARBA00023015"/>
    </source>
</evidence>
<evidence type="ECO:0000313" key="6">
    <source>
        <dbReference type="Proteomes" id="UP000262583"/>
    </source>
</evidence>
<dbReference type="PRINTS" id="PR00778">
    <property type="entry name" value="HTHARSR"/>
</dbReference>
<keyword evidence="3" id="KW-0804">Transcription</keyword>
<dbReference type="Gene3D" id="1.10.10.10">
    <property type="entry name" value="Winged helix-like DNA-binding domain superfamily/Winged helix DNA-binding domain"/>
    <property type="match status" value="1"/>
</dbReference>
<dbReference type="CDD" id="cd00090">
    <property type="entry name" value="HTH_ARSR"/>
    <property type="match status" value="1"/>
</dbReference>
<dbReference type="SMART" id="SM00418">
    <property type="entry name" value="HTH_ARSR"/>
    <property type="match status" value="1"/>
</dbReference>
<dbReference type="Pfam" id="PF01022">
    <property type="entry name" value="HTH_5"/>
    <property type="match status" value="1"/>
</dbReference>
<dbReference type="Proteomes" id="UP000262583">
    <property type="component" value="Chromosome"/>
</dbReference>
<evidence type="ECO:0000256" key="2">
    <source>
        <dbReference type="ARBA" id="ARBA00023125"/>
    </source>
</evidence>
<dbReference type="PANTHER" id="PTHR43132">
    <property type="entry name" value="ARSENICAL RESISTANCE OPERON REPRESSOR ARSR-RELATED"/>
    <property type="match status" value="1"/>
</dbReference>
<dbReference type="GO" id="GO:0003700">
    <property type="term" value="F:DNA-binding transcription factor activity"/>
    <property type="evidence" value="ECO:0007669"/>
    <property type="project" value="InterPro"/>
</dbReference>
<dbReference type="InterPro" id="IPR011991">
    <property type="entry name" value="ArsR-like_HTH"/>
</dbReference>
<reference evidence="5 6" key="1">
    <citation type="submission" date="2018-05" db="EMBL/GenBank/DDBJ databases">
        <title>A metagenomic window into the 2 km-deep terrestrial subsurface aquifer revealed taxonomically and functionally diverse microbial community comprising novel uncultured bacterial lineages.</title>
        <authorList>
            <person name="Kadnikov V.V."/>
            <person name="Mardanov A.V."/>
            <person name="Beletsky A.V."/>
            <person name="Banks D."/>
            <person name="Pimenov N.V."/>
            <person name="Frank Y.A."/>
            <person name="Karnachuk O.V."/>
            <person name="Ravin N.V."/>
        </authorList>
    </citation>
    <scope>NUCLEOTIDE SEQUENCE [LARGE SCALE GENOMIC DNA]</scope>
    <source>
        <strain evidence="5">BY</strain>
    </source>
</reference>
<dbReference type="KEGG" id="schv:BRCON_1649"/>
<gene>
    <name evidence="5" type="ORF">BRCON_1649</name>
</gene>
<dbReference type="InterPro" id="IPR036390">
    <property type="entry name" value="WH_DNA-bd_sf"/>
</dbReference>
<dbReference type="PROSITE" id="PS50987">
    <property type="entry name" value="HTH_ARSR_2"/>
    <property type="match status" value="1"/>
</dbReference>
<proteinExistence type="predicted"/>
<dbReference type="InterPro" id="IPR051011">
    <property type="entry name" value="Metal_resp_trans_reg"/>
</dbReference>
<evidence type="ECO:0000259" key="4">
    <source>
        <dbReference type="PROSITE" id="PS50987"/>
    </source>
</evidence>
<keyword evidence="1" id="KW-0805">Transcription regulation</keyword>
<dbReference type="InterPro" id="IPR036388">
    <property type="entry name" value="WH-like_DNA-bd_sf"/>
</dbReference>
<name>A0A2Z4Y635_SUMC1</name>
<dbReference type="SUPFAM" id="SSF46785">
    <property type="entry name" value="Winged helix' DNA-binding domain"/>
    <property type="match status" value="1"/>
</dbReference>
<keyword evidence="2" id="KW-0238">DNA-binding</keyword>
<accession>A0A2Z4Y635</accession>
<evidence type="ECO:0000256" key="3">
    <source>
        <dbReference type="ARBA" id="ARBA00023163"/>
    </source>
</evidence>
<organism evidence="5 6">
    <name type="scientific">Sumerlaea chitinivorans</name>
    <dbReference type="NCBI Taxonomy" id="2250252"/>
    <lineage>
        <taxon>Bacteria</taxon>
        <taxon>Candidatus Sumerlaeota</taxon>
        <taxon>Candidatus Sumerlaeia</taxon>
        <taxon>Candidatus Sumerlaeales</taxon>
        <taxon>Candidatus Sumerlaeaceae</taxon>
        <taxon>Candidatus Sumerlaea</taxon>
    </lineage>
</organism>
<dbReference type="InterPro" id="IPR001845">
    <property type="entry name" value="HTH_ArsR_DNA-bd_dom"/>
</dbReference>
<dbReference type="NCBIfam" id="NF033788">
    <property type="entry name" value="HTH_metalloreg"/>
    <property type="match status" value="1"/>
</dbReference>
<feature type="domain" description="HTH arsR-type" evidence="4">
    <location>
        <begin position="10"/>
        <end position="104"/>
    </location>
</feature>
<dbReference type="EMBL" id="CP030759">
    <property type="protein sequence ID" value="AXA36426.1"/>
    <property type="molecule type" value="Genomic_DNA"/>
</dbReference>
<dbReference type="AlphaFoldDB" id="A0A2Z4Y635"/>
<dbReference type="PANTHER" id="PTHR43132:SF2">
    <property type="entry name" value="ARSENICAL RESISTANCE OPERON REPRESSOR ARSR-RELATED"/>
    <property type="match status" value="1"/>
</dbReference>
<protein>
    <submittedName>
        <fullName evidence="5">Transcriptional regulator, ArsR family</fullName>
    </submittedName>
</protein>